<evidence type="ECO:0000256" key="6">
    <source>
        <dbReference type="SAM" id="MobiDB-lite"/>
    </source>
</evidence>
<evidence type="ECO:0000256" key="1">
    <source>
        <dbReference type="ARBA" id="ARBA00004613"/>
    </source>
</evidence>
<dbReference type="InterPro" id="IPR015615">
    <property type="entry name" value="TGF-beta-rel"/>
</dbReference>
<evidence type="ECO:0000259" key="7">
    <source>
        <dbReference type="Pfam" id="PF00688"/>
    </source>
</evidence>
<feature type="non-terminal residue" evidence="8">
    <location>
        <position position="1"/>
    </location>
</feature>
<evidence type="ECO:0000256" key="5">
    <source>
        <dbReference type="ARBA" id="ARBA00023157"/>
    </source>
</evidence>
<evidence type="ECO:0000256" key="2">
    <source>
        <dbReference type="ARBA" id="ARBA00006656"/>
    </source>
</evidence>
<dbReference type="Proteomes" id="UP000054116">
    <property type="component" value="Unassembled WGS sequence"/>
</dbReference>
<dbReference type="GO" id="GO:0005615">
    <property type="term" value="C:extracellular space"/>
    <property type="evidence" value="ECO:0007669"/>
    <property type="project" value="TreeGrafter"/>
</dbReference>
<organism evidence="8 9">
    <name type="scientific">Cariama cristata</name>
    <name type="common">Red-legged seriema</name>
    <dbReference type="NCBI Taxonomy" id="54380"/>
    <lineage>
        <taxon>Eukaryota</taxon>
        <taxon>Metazoa</taxon>
        <taxon>Chordata</taxon>
        <taxon>Craniata</taxon>
        <taxon>Vertebrata</taxon>
        <taxon>Euteleostomi</taxon>
        <taxon>Archelosauria</taxon>
        <taxon>Archosauria</taxon>
        <taxon>Dinosauria</taxon>
        <taxon>Saurischia</taxon>
        <taxon>Theropoda</taxon>
        <taxon>Coelurosauria</taxon>
        <taxon>Aves</taxon>
        <taxon>Neognathae</taxon>
        <taxon>Neoaves</taxon>
        <taxon>Telluraves</taxon>
        <taxon>Australaves</taxon>
        <taxon>Cariamiformes</taxon>
        <taxon>Cariamidae</taxon>
        <taxon>Cariama</taxon>
    </lineage>
</organism>
<dbReference type="GO" id="GO:0030509">
    <property type="term" value="P:BMP signaling pathway"/>
    <property type="evidence" value="ECO:0007669"/>
    <property type="project" value="TreeGrafter"/>
</dbReference>
<feature type="region of interest" description="Disordered" evidence="6">
    <location>
        <begin position="162"/>
        <end position="190"/>
    </location>
</feature>
<keyword evidence="5" id="KW-1015">Disulfide bond</keyword>
<feature type="domain" description="TGF-beta propeptide" evidence="7">
    <location>
        <begin position="15"/>
        <end position="151"/>
    </location>
</feature>
<dbReference type="InterPro" id="IPR001111">
    <property type="entry name" value="TGF-b_propeptide"/>
</dbReference>
<name>A0A091MRH8_CARIC</name>
<feature type="non-terminal residue" evidence="8">
    <location>
        <position position="202"/>
    </location>
</feature>
<evidence type="ECO:0000256" key="3">
    <source>
        <dbReference type="ARBA" id="ARBA00022525"/>
    </source>
</evidence>
<dbReference type="Gene3D" id="2.60.120.970">
    <property type="match status" value="1"/>
</dbReference>
<comment type="subcellular location">
    <subcellularLocation>
        <location evidence="1">Secreted</location>
    </subcellularLocation>
</comment>
<accession>A0A091MRH8</accession>
<dbReference type="AlphaFoldDB" id="A0A091MRH8"/>
<keyword evidence="3" id="KW-0964">Secreted</keyword>
<dbReference type="EMBL" id="KK514071">
    <property type="protein sequence ID" value="KFP64140.1"/>
    <property type="molecule type" value="Genomic_DNA"/>
</dbReference>
<evidence type="ECO:0000313" key="9">
    <source>
        <dbReference type="Proteomes" id="UP000054116"/>
    </source>
</evidence>
<dbReference type="PANTHER" id="PTHR11848">
    <property type="entry name" value="TGF-BETA FAMILY"/>
    <property type="match status" value="1"/>
</dbReference>
<evidence type="ECO:0000256" key="4">
    <source>
        <dbReference type="ARBA" id="ARBA00023030"/>
    </source>
</evidence>
<reference evidence="8 9" key="1">
    <citation type="submission" date="2014-04" db="EMBL/GenBank/DDBJ databases">
        <title>Genome evolution of avian class.</title>
        <authorList>
            <person name="Zhang G."/>
            <person name="Li C."/>
        </authorList>
    </citation>
    <scope>NUCLEOTIDE SEQUENCE [LARGE SCALE GENOMIC DNA]</scope>
    <source>
        <strain evidence="8">BGI_N322</strain>
    </source>
</reference>
<dbReference type="GO" id="GO:0008083">
    <property type="term" value="F:growth factor activity"/>
    <property type="evidence" value="ECO:0007669"/>
    <property type="project" value="UniProtKB-KW"/>
</dbReference>
<dbReference type="Pfam" id="PF00688">
    <property type="entry name" value="TGFb_propeptide"/>
    <property type="match status" value="1"/>
</dbReference>
<proteinExistence type="inferred from homology"/>
<keyword evidence="9" id="KW-1185">Reference proteome</keyword>
<gene>
    <name evidence="8" type="ORF">N322_05841</name>
</gene>
<dbReference type="GO" id="GO:0005125">
    <property type="term" value="F:cytokine activity"/>
    <property type="evidence" value="ECO:0007669"/>
    <property type="project" value="TreeGrafter"/>
</dbReference>
<sequence>FSFCFLFPSAVEYDKEFMPHQRHHKEFKFNLSQIPEGEAVTAAEFRIYKDCVVGSFKNQTFLISIYQVLQEHQNRASDLFLLDTRAVWASEEGWLEFDVTATSNMWVMSPQHNMGLQLSVVTRDGFSVNPREAGLIGRDGPYDKQPFMVAFFKVSEVHVRTTRSATSRRRQQSRNRSTQAQDVSRVSSVTGNHATQVIMQCK</sequence>
<comment type="similarity">
    <text evidence="2">Belongs to the TGF-beta family.</text>
</comment>
<dbReference type="PANTHER" id="PTHR11848:SF137">
    <property type="entry name" value="BONE MORPHOGENETIC PROTEIN 6"/>
    <property type="match status" value="1"/>
</dbReference>
<evidence type="ECO:0000313" key="8">
    <source>
        <dbReference type="EMBL" id="KFP64140.1"/>
    </source>
</evidence>
<protein>
    <submittedName>
        <fullName evidence="8">Bone morphogenetic protein 6</fullName>
    </submittedName>
</protein>
<dbReference type="FunFam" id="2.60.120.970:FF:000029">
    <property type="entry name" value="Bone morphogenetic protein 6"/>
    <property type="match status" value="1"/>
</dbReference>
<keyword evidence="4" id="KW-0339">Growth factor</keyword>